<gene>
    <name evidence="3" type="ORF">FRC96_07455</name>
</gene>
<sequence>MSDANRPGAGTPQLLNTTQRASSQERREHDRVPVNREFAVIDAYIAEYVTSISRGGVFIRSKKPLALGTRVTLKFSVILDDVETVEGEGEVVRVETSGPEMGMGVAFTRLSGESKALIDALFERYEAQFHDASF</sequence>
<dbReference type="RefSeq" id="WP_146973875.1">
    <property type="nucleotide sequence ID" value="NZ_VOSL01000036.1"/>
</dbReference>
<dbReference type="SUPFAM" id="SSF141371">
    <property type="entry name" value="PilZ domain-like"/>
    <property type="match status" value="1"/>
</dbReference>
<reference evidence="3 4" key="1">
    <citation type="submission" date="2019-08" db="EMBL/GenBank/DDBJ databases">
        <title>Bradymonadales sp. TMQ2.</title>
        <authorList>
            <person name="Liang Q."/>
        </authorList>
    </citation>
    <scope>NUCLEOTIDE SEQUENCE [LARGE SCALE GENOMIC DNA]</scope>
    <source>
        <strain evidence="3 4">TMQ2</strain>
    </source>
</reference>
<dbReference type="EMBL" id="VOSL01000036">
    <property type="protein sequence ID" value="TXD38766.1"/>
    <property type="molecule type" value="Genomic_DNA"/>
</dbReference>
<feature type="domain" description="PilZ" evidence="2">
    <location>
        <begin position="25"/>
        <end position="122"/>
    </location>
</feature>
<evidence type="ECO:0000256" key="1">
    <source>
        <dbReference type="SAM" id="MobiDB-lite"/>
    </source>
</evidence>
<evidence type="ECO:0000313" key="4">
    <source>
        <dbReference type="Proteomes" id="UP000321046"/>
    </source>
</evidence>
<feature type="compositionally biased region" description="Polar residues" evidence="1">
    <location>
        <begin position="13"/>
        <end position="22"/>
    </location>
</feature>
<name>A0A5C6X9Z8_9DELT</name>
<comment type="caution">
    <text evidence="3">The sequence shown here is derived from an EMBL/GenBank/DDBJ whole genome shotgun (WGS) entry which is preliminary data.</text>
</comment>
<proteinExistence type="predicted"/>
<accession>A0A5C6X9Z8</accession>
<dbReference type="AlphaFoldDB" id="A0A5C6X9Z8"/>
<dbReference type="Gene3D" id="2.40.10.220">
    <property type="entry name" value="predicted glycosyltransferase like domains"/>
    <property type="match status" value="1"/>
</dbReference>
<feature type="region of interest" description="Disordered" evidence="1">
    <location>
        <begin position="1"/>
        <end position="31"/>
    </location>
</feature>
<protein>
    <recommendedName>
        <fullName evidence="2">PilZ domain-containing protein</fullName>
    </recommendedName>
</protein>
<evidence type="ECO:0000259" key="2">
    <source>
        <dbReference type="Pfam" id="PF07238"/>
    </source>
</evidence>
<organism evidence="3 4">
    <name type="scientific">Lujinxingia vulgaris</name>
    <dbReference type="NCBI Taxonomy" id="2600176"/>
    <lineage>
        <taxon>Bacteria</taxon>
        <taxon>Deltaproteobacteria</taxon>
        <taxon>Bradymonadales</taxon>
        <taxon>Lujinxingiaceae</taxon>
        <taxon>Lujinxingia</taxon>
    </lineage>
</organism>
<dbReference type="InterPro" id="IPR009875">
    <property type="entry name" value="PilZ_domain"/>
</dbReference>
<evidence type="ECO:0000313" key="3">
    <source>
        <dbReference type="EMBL" id="TXD38766.1"/>
    </source>
</evidence>
<dbReference type="Pfam" id="PF07238">
    <property type="entry name" value="PilZ"/>
    <property type="match status" value="1"/>
</dbReference>
<dbReference type="OrthoDB" id="5514083at2"/>
<dbReference type="GO" id="GO:0035438">
    <property type="term" value="F:cyclic-di-GMP binding"/>
    <property type="evidence" value="ECO:0007669"/>
    <property type="project" value="InterPro"/>
</dbReference>
<dbReference type="Proteomes" id="UP000321046">
    <property type="component" value="Unassembled WGS sequence"/>
</dbReference>